<evidence type="ECO:0000256" key="1">
    <source>
        <dbReference type="RuleBase" id="RU000487"/>
    </source>
</evidence>
<gene>
    <name evidence="3" type="ORF">TGAMA5MH_00199</name>
</gene>
<proteinExistence type="inferred from homology"/>
<comment type="similarity">
    <text evidence="1">Belongs to the actin family.</text>
</comment>
<evidence type="ECO:0008006" key="5">
    <source>
        <dbReference type="Google" id="ProtNLM"/>
    </source>
</evidence>
<feature type="compositionally biased region" description="Low complexity" evidence="2">
    <location>
        <begin position="48"/>
        <end position="59"/>
    </location>
</feature>
<dbReference type="InterPro" id="IPR004000">
    <property type="entry name" value="Actin"/>
</dbReference>
<evidence type="ECO:0000313" key="3">
    <source>
        <dbReference type="EMBL" id="PNP48745.1"/>
    </source>
</evidence>
<dbReference type="SUPFAM" id="SSF53067">
    <property type="entry name" value="Actin-like ATPase domain"/>
    <property type="match status" value="2"/>
</dbReference>
<feature type="region of interest" description="Disordered" evidence="2">
    <location>
        <begin position="1"/>
        <end position="102"/>
    </location>
</feature>
<feature type="region of interest" description="Disordered" evidence="2">
    <location>
        <begin position="440"/>
        <end position="491"/>
    </location>
</feature>
<dbReference type="Proteomes" id="UP000236546">
    <property type="component" value="Unassembled WGS sequence"/>
</dbReference>
<dbReference type="AlphaFoldDB" id="A0A2K0TT99"/>
<dbReference type="InterPro" id="IPR043129">
    <property type="entry name" value="ATPase_NBD"/>
</dbReference>
<comment type="caution">
    <text evidence="3">The sequence shown here is derived from an EMBL/GenBank/DDBJ whole genome shotgun (WGS) entry which is preliminary data.</text>
</comment>
<feature type="compositionally biased region" description="Basic and acidic residues" evidence="2">
    <location>
        <begin position="466"/>
        <end position="476"/>
    </location>
</feature>
<accession>A0A2K0TT99</accession>
<reference evidence="3 4" key="1">
    <citation type="submission" date="2017-02" db="EMBL/GenBank/DDBJ databases">
        <title>Genomes of Trichoderma spp. with biocontrol activity.</title>
        <authorList>
            <person name="Gardiner D."/>
            <person name="Kazan K."/>
            <person name="Vos C."/>
            <person name="Harvey P."/>
        </authorList>
    </citation>
    <scope>NUCLEOTIDE SEQUENCE [LARGE SCALE GENOMIC DNA]</scope>
    <source>
        <strain evidence="3 4">A5MH</strain>
    </source>
</reference>
<dbReference type="OrthoDB" id="74201at2759"/>
<dbReference type="EMBL" id="MTYH01000002">
    <property type="protein sequence ID" value="PNP48745.1"/>
    <property type="molecule type" value="Genomic_DNA"/>
</dbReference>
<sequence length="970" mass="103775">MMSNSTQNGNVRNDSSGTAWPNNKSQSTSISRNPRKQQRQAAIDATDAQPESQQQAAEPWPSLAGSTATAPATPTPHRYGLRARRASRGSFSTPSRCGRTASRQTLQQTLQQRNNGNGGGAAAIRIGFQLDFGVLSQKADLRHRKSINSIITAAAAATNNTHVNAHAHGFSHSHSNGNTQFAMASGGKWREEQVLVICPGSRTTMAQLGCGELSPPHHRIPTRMFRDVEDSNLWRPYYTYKRVTTIDGVENEEWVEDVDEDKDAVWPIEGGRIVQMDAFLAFLDHVHGLLTTTYHNTPIMLMASPQWTRPDCEIIARYIFEKTKTPALCLIHSGIATQYGLKWPNMTVVDIGYEKVDVTAIHDGRVINHMDLGRPQPGRHISGGEVFTQKLQQLLTDKGFSHDMAEQLKKSGICEVLPYAPSQKDLVVLPVDTPDAARSAAAPCKAGAEPVAADSTTADGPAADVPRIEEPSRTEDVVMEDNDGADTNVDDDGVLDVATIVTSGQTKEFLAKKEKEKEKEKGRPGRKPKADKEAEAAAAARPVRQPNSKKMRNTFSYEEIIMEEVSKVVPVSVVAEPTAMQGVESSSAAEGVPAAAAPDVAPAAEPAAESIAAPVTEGLQTEKPAEPISDATAAGSEAAVDGANNSADANPLAPEAAAAAAGTDNEPVIKSEVKSEETKVNGDGNGTTLATVPESKPAEAVNGNDSTKADDAAAANSNEPPELRPRKIRREIEVGLERFLFADRDEIDRIVTTIYRTIQGVEDMYMRPACWDNLVFVGNGSRLRGLKDNILQTLHARHIISPSTATMFTSELPSNVATPAGTGAQTPVGSFAGAPHQLSTSSVNPLLQAATTASTFGIPGRDNNNTIQVATGSTPAVGSEAAGPASGHHFHSQTPTSIKTIALPTYLSEWSKNGFEEAMFLGAQVASRIAFCLHSNMDAQAIEAQKSMSLSRVDYNEHGPKGIRTHSMLS</sequence>
<feature type="compositionally biased region" description="Polar residues" evidence="2">
    <location>
        <begin position="1"/>
        <end position="32"/>
    </location>
</feature>
<dbReference type="Gene3D" id="3.90.640.60">
    <property type="match status" value="1"/>
</dbReference>
<dbReference type="Pfam" id="PF00022">
    <property type="entry name" value="Actin"/>
    <property type="match status" value="1"/>
</dbReference>
<dbReference type="SMART" id="SM00268">
    <property type="entry name" value="ACTIN"/>
    <property type="match status" value="1"/>
</dbReference>
<evidence type="ECO:0000256" key="2">
    <source>
        <dbReference type="SAM" id="MobiDB-lite"/>
    </source>
</evidence>
<protein>
    <recommendedName>
        <fullName evidence="5">Actin-like protein ARP9</fullName>
    </recommendedName>
</protein>
<feature type="compositionally biased region" description="Basic and acidic residues" evidence="2">
    <location>
        <begin position="509"/>
        <end position="535"/>
    </location>
</feature>
<feature type="compositionally biased region" description="Acidic residues" evidence="2">
    <location>
        <begin position="477"/>
        <end position="491"/>
    </location>
</feature>
<evidence type="ECO:0000313" key="4">
    <source>
        <dbReference type="Proteomes" id="UP000236546"/>
    </source>
</evidence>
<feature type="compositionally biased region" description="Low complexity" evidence="2">
    <location>
        <begin position="67"/>
        <end position="76"/>
    </location>
</feature>
<feature type="region of interest" description="Disordered" evidence="2">
    <location>
        <begin position="506"/>
        <end position="551"/>
    </location>
</feature>
<feature type="region of interest" description="Disordered" evidence="2">
    <location>
        <begin position="672"/>
        <end position="723"/>
    </location>
</feature>
<dbReference type="PANTHER" id="PTHR11937">
    <property type="entry name" value="ACTIN"/>
    <property type="match status" value="1"/>
</dbReference>
<dbReference type="Gene3D" id="3.30.420.40">
    <property type="match status" value="3"/>
</dbReference>
<name>A0A2K0TT99_9HYPO</name>
<organism evidence="3 4">
    <name type="scientific">Trichoderma gamsii</name>
    <dbReference type="NCBI Taxonomy" id="398673"/>
    <lineage>
        <taxon>Eukaryota</taxon>
        <taxon>Fungi</taxon>
        <taxon>Dikarya</taxon>
        <taxon>Ascomycota</taxon>
        <taxon>Pezizomycotina</taxon>
        <taxon>Sordariomycetes</taxon>
        <taxon>Hypocreomycetidae</taxon>
        <taxon>Hypocreales</taxon>
        <taxon>Hypocreaceae</taxon>
        <taxon>Trichoderma</taxon>
    </lineage>
</organism>